<name>A0A0S4JAW0_BODSA</name>
<evidence type="ECO:0000313" key="2">
    <source>
        <dbReference type="EMBL" id="CUG88522.1"/>
    </source>
</evidence>
<proteinExistence type="predicted"/>
<protein>
    <submittedName>
        <fullName evidence="2">Uncharacterized protein</fullName>
    </submittedName>
</protein>
<keyword evidence="3" id="KW-1185">Reference proteome</keyword>
<reference evidence="3" key="1">
    <citation type="submission" date="2015-09" db="EMBL/GenBank/DDBJ databases">
        <authorList>
            <consortium name="Pathogen Informatics"/>
        </authorList>
    </citation>
    <scope>NUCLEOTIDE SEQUENCE [LARGE SCALE GENOMIC DNA]</scope>
    <source>
        <strain evidence="3">Lake Konstanz</strain>
    </source>
</reference>
<gene>
    <name evidence="2" type="ORF">BSAL_15830</name>
</gene>
<dbReference type="AlphaFoldDB" id="A0A0S4JAW0"/>
<accession>A0A0S4JAW0</accession>
<feature type="compositionally biased region" description="Low complexity" evidence="1">
    <location>
        <begin position="129"/>
        <end position="143"/>
    </location>
</feature>
<feature type="region of interest" description="Disordered" evidence="1">
    <location>
        <begin position="80"/>
        <end position="277"/>
    </location>
</feature>
<feature type="compositionally biased region" description="Basic and acidic residues" evidence="1">
    <location>
        <begin position="218"/>
        <end position="266"/>
    </location>
</feature>
<sequence>MLTAKVLYDSVVSQFAPQDIDVMKLPAGVTVKFVTEHHDSPMTLYTVDHRNRIAFPVLASQMFLFDAPMDQFESVMGDHYIGRPRSTGEPPLPSMGHSSSAADAFDEPSALSCSSSHHNGQQSDEGNDHSPPQHSSYQSSRHSSVPHKRERDEADDDADAGHSTRGSSRRAVRGDSHHSVKSGDGRSERGDSPHPTARRDHCDDRQERLSHHHHHHNDQRQRSDNYHVRQQVPRHDEALHRGDRKEYRDKERLERRRPLTEAERAKQNQQIFDDVGF</sequence>
<evidence type="ECO:0000256" key="1">
    <source>
        <dbReference type="SAM" id="MobiDB-lite"/>
    </source>
</evidence>
<dbReference type="EMBL" id="CYKH01001647">
    <property type="protein sequence ID" value="CUG88522.1"/>
    <property type="molecule type" value="Genomic_DNA"/>
</dbReference>
<feature type="compositionally biased region" description="Basic and acidic residues" evidence="1">
    <location>
        <begin position="172"/>
        <end position="209"/>
    </location>
</feature>
<organism evidence="2 3">
    <name type="scientific">Bodo saltans</name>
    <name type="common">Flagellated protozoan</name>
    <dbReference type="NCBI Taxonomy" id="75058"/>
    <lineage>
        <taxon>Eukaryota</taxon>
        <taxon>Discoba</taxon>
        <taxon>Euglenozoa</taxon>
        <taxon>Kinetoplastea</taxon>
        <taxon>Metakinetoplastina</taxon>
        <taxon>Eubodonida</taxon>
        <taxon>Bodonidae</taxon>
        <taxon>Bodo</taxon>
    </lineage>
</organism>
<feature type="compositionally biased region" description="Polar residues" evidence="1">
    <location>
        <begin position="111"/>
        <end position="124"/>
    </location>
</feature>
<dbReference type="VEuPathDB" id="TriTrypDB:BSAL_15830"/>
<dbReference type="Proteomes" id="UP000051952">
    <property type="component" value="Unassembled WGS sequence"/>
</dbReference>
<evidence type="ECO:0000313" key="3">
    <source>
        <dbReference type="Proteomes" id="UP000051952"/>
    </source>
</evidence>